<feature type="coiled-coil region" evidence="6">
    <location>
        <begin position="166"/>
        <end position="200"/>
    </location>
</feature>
<keyword evidence="3" id="KW-0238">DNA-binding</keyword>
<keyword evidence="5" id="KW-0539">Nucleus</keyword>
<dbReference type="Gene3D" id="1.10.10.60">
    <property type="entry name" value="Homeodomain-like"/>
    <property type="match status" value="4"/>
</dbReference>
<evidence type="ECO:0000256" key="1">
    <source>
        <dbReference type="ARBA" id="ARBA00004123"/>
    </source>
</evidence>
<feature type="domain" description="Myb-like" evidence="7">
    <location>
        <begin position="251"/>
        <end position="303"/>
    </location>
</feature>
<dbReference type="InterPro" id="IPR009057">
    <property type="entry name" value="Homeodomain-like_sf"/>
</dbReference>
<name>A0ABM4AU64_VANTA</name>
<dbReference type="SMART" id="SM00717">
    <property type="entry name" value="SANT"/>
    <property type="match status" value="4"/>
</dbReference>
<evidence type="ECO:0000256" key="2">
    <source>
        <dbReference type="ARBA" id="ARBA00023015"/>
    </source>
</evidence>
<proteinExistence type="predicted"/>
<dbReference type="InterPro" id="IPR001005">
    <property type="entry name" value="SANT/Myb"/>
</dbReference>
<evidence type="ECO:0000256" key="5">
    <source>
        <dbReference type="ARBA" id="ARBA00023242"/>
    </source>
</evidence>
<evidence type="ECO:0000259" key="8">
    <source>
        <dbReference type="PROSITE" id="PS51294"/>
    </source>
</evidence>
<evidence type="ECO:0000256" key="3">
    <source>
        <dbReference type="ARBA" id="ARBA00023125"/>
    </source>
</evidence>
<evidence type="ECO:0000259" key="7">
    <source>
        <dbReference type="PROSITE" id="PS50090"/>
    </source>
</evidence>
<dbReference type="RefSeq" id="XP_064074833.1">
    <property type="nucleotide sequence ID" value="XM_064218763.1"/>
</dbReference>
<dbReference type="SUPFAM" id="SSF46689">
    <property type="entry name" value="Homeodomain-like"/>
    <property type="match status" value="3"/>
</dbReference>
<dbReference type="CDD" id="cd00167">
    <property type="entry name" value="SANT"/>
    <property type="match status" value="2"/>
</dbReference>
<dbReference type="GeneID" id="113402744"/>
<dbReference type="InterPro" id="IPR051575">
    <property type="entry name" value="Myb-like_DNA-bd"/>
</dbReference>
<accession>A0ABM4AU64</accession>
<evidence type="ECO:0000313" key="10">
    <source>
        <dbReference type="RefSeq" id="XP_064074833.1"/>
    </source>
</evidence>
<sequence length="743" mass="86988">MYDFEEESDEENEIQDLEQLNAVLIDDEPCSSASVSQISTGATSFCSFSSKYEEYSKIETTLALNKMCDEKLSRLEKMLQSRLRECRQKLSDIQGTDWNDKFDKVETFRYVNCGKPYFKDRSNFPAPDNDDSVIMNKSEMYDFSNIVSVPGWTVKDKSQFMVLILKLSQVKRKKELESKIAALKRENKVQENKNDKAIARIKKEIDCVNKMSLKDLALPLQDEYDWDYIANKLNYRHSAQEYRSLWKLFLHPSINKNVWSRTEHITLQKVAYDEKLQNWDKIAEKLKTGRTNYQCFVYFRTNMINTFTGRKWTKEEEEYLKRLIEYYKEDNYIPWGKVAASMENRTKIQIYNKYSRMCEHRKGRFLAEEDAVILTCFENFGPNFKKMTKYLPGRSLTQCRVRYQVLAKKRISTVWTIEEDRKLVQLMANQDTITNYSSIAPYFPGKDRVHIRARYLTLSKWMRRNPNVDIAKAPRRGARRLGHGHCADDLNRAIESLKTRIQSEVTDKKSKKVTKDSPENVIEDAIIAHIVTESVKLEEARKIELDEEEPDSSDDNFNSRTRKCNVTNLRKILILLRAKLNNEKFLNSSYGKKYRDLLEPEHEMYTVKVKSYSKQNTETSIEISGSPDIWGNVCLGPLAYVLPPHYSTITGCKKLMSYVTTKTQHADTININVVMRRNVMLKVQAFLLMERFNALFLWPMLLSNTHPDTSITFTEEERQLSQSYAENYPVFDKEDYASAMSTN</sequence>
<feature type="domain" description="Myb-like" evidence="7">
    <location>
        <begin position="311"/>
        <end position="358"/>
    </location>
</feature>
<dbReference type="Pfam" id="PF00249">
    <property type="entry name" value="Myb_DNA-binding"/>
    <property type="match status" value="3"/>
</dbReference>
<reference evidence="10" key="1">
    <citation type="submission" date="2025-08" db="UniProtKB">
        <authorList>
            <consortium name="RefSeq"/>
        </authorList>
    </citation>
    <scope>IDENTIFICATION</scope>
    <source>
        <tissue evidence="10">Whole body</tissue>
    </source>
</reference>
<evidence type="ECO:0000256" key="6">
    <source>
        <dbReference type="SAM" id="Coils"/>
    </source>
</evidence>
<keyword evidence="4" id="KW-0804">Transcription</keyword>
<evidence type="ECO:0000256" key="4">
    <source>
        <dbReference type="ARBA" id="ARBA00023163"/>
    </source>
</evidence>
<keyword evidence="6" id="KW-0175">Coiled coil</keyword>
<gene>
    <name evidence="10" type="primary">LOC113402744</name>
</gene>
<organism evidence="9 10">
    <name type="scientific">Vanessa tameamea</name>
    <name type="common">Kamehameha butterfly</name>
    <dbReference type="NCBI Taxonomy" id="334116"/>
    <lineage>
        <taxon>Eukaryota</taxon>
        <taxon>Metazoa</taxon>
        <taxon>Ecdysozoa</taxon>
        <taxon>Arthropoda</taxon>
        <taxon>Hexapoda</taxon>
        <taxon>Insecta</taxon>
        <taxon>Pterygota</taxon>
        <taxon>Neoptera</taxon>
        <taxon>Endopterygota</taxon>
        <taxon>Lepidoptera</taxon>
        <taxon>Glossata</taxon>
        <taxon>Ditrysia</taxon>
        <taxon>Papilionoidea</taxon>
        <taxon>Nymphalidae</taxon>
        <taxon>Nymphalinae</taxon>
        <taxon>Vanessa</taxon>
    </lineage>
</organism>
<dbReference type="PROSITE" id="PS51294">
    <property type="entry name" value="HTH_MYB"/>
    <property type="match status" value="1"/>
</dbReference>
<comment type="subcellular location">
    <subcellularLocation>
        <location evidence="1">Nucleus</location>
    </subcellularLocation>
</comment>
<keyword evidence="2" id="KW-0805">Transcription regulation</keyword>
<feature type="domain" description="HTH myb-type" evidence="8">
    <location>
        <begin position="357"/>
        <end position="411"/>
    </location>
</feature>
<keyword evidence="9" id="KW-1185">Reference proteome</keyword>
<dbReference type="Proteomes" id="UP001652626">
    <property type="component" value="Chromosome 24"/>
</dbReference>
<dbReference type="InterPro" id="IPR017930">
    <property type="entry name" value="Myb_dom"/>
</dbReference>
<evidence type="ECO:0000313" key="9">
    <source>
        <dbReference type="Proteomes" id="UP001652626"/>
    </source>
</evidence>
<protein>
    <submittedName>
        <fullName evidence="10">snRNA-activating protein complex subunit 4</fullName>
    </submittedName>
</protein>
<dbReference type="PANTHER" id="PTHR46621">
    <property type="entry name" value="SNRNA-ACTIVATING PROTEIN COMPLEX SUBUNIT 4"/>
    <property type="match status" value="1"/>
</dbReference>
<dbReference type="PROSITE" id="PS50090">
    <property type="entry name" value="MYB_LIKE"/>
    <property type="match status" value="2"/>
</dbReference>
<dbReference type="PANTHER" id="PTHR46621:SF1">
    <property type="entry name" value="SNRNA-ACTIVATING PROTEIN COMPLEX SUBUNIT 4"/>
    <property type="match status" value="1"/>
</dbReference>